<protein>
    <submittedName>
        <fullName evidence="3">Uncharacterized protein</fullName>
    </submittedName>
</protein>
<keyword evidence="4" id="KW-1185">Reference proteome</keyword>
<accession>A0A1J5MZ89</accession>
<dbReference type="OrthoDB" id="1431451at2"/>
<feature type="transmembrane region" description="Helical" evidence="2">
    <location>
        <begin position="302"/>
        <end position="318"/>
    </location>
</feature>
<evidence type="ECO:0000313" key="4">
    <source>
        <dbReference type="Proteomes" id="UP000181901"/>
    </source>
</evidence>
<keyword evidence="1" id="KW-0175">Coiled coil</keyword>
<feature type="transmembrane region" description="Helical" evidence="2">
    <location>
        <begin position="330"/>
        <end position="349"/>
    </location>
</feature>
<comment type="caution">
    <text evidence="3">The sequence shown here is derived from an EMBL/GenBank/DDBJ whole genome shotgun (WGS) entry which is preliminary data.</text>
</comment>
<dbReference type="Proteomes" id="UP000181901">
    <property type="component" value="Unassembled WGS sequence"/>
</dbReference>
<dbReference type="AlphaFoldDB" id="A0A1J5MZ89"/>
<evidence type="ECO:0000313" key="3">
    <source>
        <dbReference type="EMBL" id="OIQ51766.1"/>
    </source>
</evidence>
<proteinExistence type="predicted"/>
<keyword evidence="2" id="KW-1133">Transmembrane helix</keyword>
<gene>
    <name evidence="3" type="ORF">BerOc1_00224</name>
</gene>
<keyword evidence="2" id="KW-0812">Transmembrane</keyword>
<evidence type="ECO:0000256" key="1">
    <source>
        <dbReference type="SAM" id="Coils"/>
    </source>
</evidence>
<evidence type="ECO:0000256" key="2">
    <source>
        <dbReference type="SAM" id="Phobius"/>
    </source>
</evidence>
<organism evidence="3 4">
    <name type="scientific">Pseudodesulfovibrio hydrargyri</name>
    <dbReference type="NCBI Taxonomy" id="2125990"/>
    <lineage>
        <taxon>Bacteria</taxon>
        <taxon>Pseudomonadati</taxon>
        <taxon>Thermodesulfobacteriota</taxon>
        <taxon>Desulfovibrionia</taxon>
        <taxon>Desulfovibrionales</taxon>
        <taxon>Desulfovibrionaceae</taxon>
    </lineage>
</organism>
<feature type="coiled-coil region" evidence="1">
    <location>
        <begin position="153"/>
        <end position="187"/>
    </location>
</feature>
<dbReference type="EMBL" id="LKAQ01000001">
    <property type="protein sequence ID" value="OIQ51766.1"/>
    <property type="molecule type" value="Genomic_DNA"/>
</dbReference>
<keyword evidence="2" id="KW-0472">Membrane</keyword>
<sequence length="430" mass="48015">MSDEAKKQIIEEIEVVIKTNGEFPNQETFVDHHELYTRIDAVMMCAKTRISQCPAELLFPQDANEISGALDNIKDNLDNFFANSNQAHINNIQNNFLPAFARLIQGRIPTISTGTDPEAFAKTIASSLQQIRSDTMDLVSAFHKEQAALDKNFTELTSKKDSIEESLDEFETETKETIEELKTALDDEHKEIIALNGGFSEEFQIAEKERNTAALTAVSEFEKKGSETISTFTDESKLALSDAKSNLRQYLDKDGPSILNEMESMKEQAKKLLHMIGGSTMADGFSKTAEEEKEAADLFRKFAGWLWILAAAATGYVIHSLGGEPTIGKVLGRIAAIFMLAAPATYMTIESRGHRIEARRAKRYALEMLALEPFLATLDEDIRKAKIEGLTERYFGNIDKMPQPKEGKMPTEQLTDFCKAFLGKSKAKDE</sequence>
<name>A0A1J5MZ89_9BACT</name>
<reference evidence="3 4" key="1">
    <citation type="submission" date="2015-09" db="EMBL/GenBank/DDBJ databases">
        <title>Genome of Desulfovibrio dechloracetivorans BerOc1, a mercury methylating strain isolated from highly hydrocarbons and metals contaminated coastal sediments.</title>
        <authorList>
            <person name="Goni Urriza M."/>
            <person name="Gassie C."/>
            <person name="Bouchez O."/>
            <person name="Klopp C."/>
            <person name="Ranchou-Peyruse A."/>
            <person name="Remy G."/>
        </authorList>
    </citation>
    <scope>NUCLEOTIDE SEQUENCE [LARGE SCALE GENOMIC DNA]</scope>
    <source>
        <strain evidence="3 4">BerOc1</strain>
    </source>
</reference>
<dbReference type="RefSeq" id="WP_071543884.1">
    <property type="nucleotide sequence ID" value="NZ_LKAQ01000001.1"/>
</dbReference>